<comment type="caution">
    <text evidence="24">The sequence shown here is derived from an EMBL/GenBank/DDBJ whole genome shotgun (WGS) entry which is preliminary data.</text>
</comment>
<dbReference type="Gene3D" id="3.40.50.12780">
    <property type="entry name" value="N-terminal domain of ligase-like"/>
    <property type="match status" value="1"/>
</dbReference>
<dbReference type="PROSITE" id="PS00455">
    <property type="entry name" value="AMP_BINDING"/>
    <property type="match status" value="1"/>
</dbReference>
<evidence type="ECO:0000256" key="18">
    <source>
        <dbReference type="ARBA" id="ARBA00048666"/>
    </source>
</evidence>
<evidence type="ECO:0000256" key="16">
    <source>
        <dbReference type="ARBA" id="ARBA00041297"/>
    </source>
</evidence>
<dbReference type="AlphaFoldDB" id="A0AAW1D8R9"/>
<evidence type="ECO:0000256" key="8">
    <source>
        <dbReference type="ARBA" id="ARBA00022832"/>
    </source>
</evidence>
<keyword evidence="12" id="KW-0472">Membrane</keyword>
<comment type="catalytic activity">
    <reaction evidence="18">
        <text>tetracosanoate + ATP + CoA = tetracosanoyl-CoA + AMP + diphosphate</text>
        <dbReference type="Rhea" id="RHEA:33639"/>
        <dbReference type="ChEBI" id="CHEBI:30616"/>
        <dbReference type="ChEBI" id="CHEBI:31014"/>
        <dbReference type="ChEBI" id="CHEBI:33019"/>
        <dbReference type="ChEBI" id="CHEBI:57287"/>
        <dbReference type="ChEBI" id="CHEBI:65052"/>
        <dbReference type="ChEBI" id="CHEBI:456215"/>
    </reaction>
    <physiologicalReaction direction="left-to-right" evidence="18">
        <dbReference type="Rhea" id="RHEA:33640"/>
    </physiologicalReaction>
</comment>
<dbReference type="EMBL" id="JAPXFL010000007">
    <property type="protein sequence ID" value="KAK9504735.1"/>
    <property type="molecule type" value="Genomic_DNA"/>
</dbReference>
<dbReference type="InterPro" id="IPR042099">
    <property type="entry name" value="ANL_N_sf"/>
</dbReference>
<organism evidence="24 25">
    <name type="scientific">Rhynocoris fuscipes</name>
    <dbReference type="NCBI Taxonomy" id="488301"/>
    <lineage>
        <taxon>Eukaryota</taxon>
        <taxon>Metazoa</taxon>
        <taxon>Ecdysozoa</taxon>
        <taxon>Arthropoda</taxon>
        <taxon>Hexapoda</taxon>
        <taxon>Insecta</taxon>
        <taxon>Pterygota</taxon>
        <taxon>Neoptera</taxon>
        <taxon>Paraneoptera</taxon>
        <taxon>Hemiptera</taxon>
        <taxon>Heteroptera</taxon>
        <taxon>Panheteroptera</taxon>
        <taxon>Cimicomorpha</taxon>
        <taxon>Reduviidae</taxon>
        <taxon>Harpactorinae</taxon>
        <taxon>Harpactorini</taxon>
        <taxon>Rhynocoris</taxon>
    </lineage>
</organism>
<dbReference type="FunFam" id="3.30.300.30:FF:000002">
    <property type="entry name" value="Long-chain fatty acid transport protein 1"/>
    <property type="match status" value="1"/>
</dbReference>
<gene>
    <name evidence="24" type="ORF">O3M35_011001</name>
</gene>
<evidence type="ECO:0000256" key="3">
    <source>
        <dbReference type="ARBA" id="ARBA00022448"/>
    </source>
</evidence>
<evidence type="ECO:0000256" key="4">
    <source>
        <dbReference type="ARBA" id="ARBA00022475"/>
    </source>
</evidence>
<evidence type="ECO:0000256" key="20">
    <source>
        <dbReference type="ARBA" id="ARBA00068795"/>
    </source>
</evidence>
<dbReference type="Pfam" id="PF13193">
    <property type="entry name" value="AMP-binding_C"/>
    <property type="match status" value="1"/>
</dbReference>
<evidence type="ECO:0000259" key="23">
    <source>
        <dbReference type="Pfam" id="PF13193"/>
    </source>
</evidence>
<evidence type="ECO:0000256" key="11">
    <source>
        <dbReference type="ARBA" id="ARBA00023055"/>
    </source>
</evidence>
<dbReference type="GO" id="GO:0004467">
    <property type="term" value="F:long-chain fatty acid-CoA ligase activity"/>
    <property type="evidence" value="ECO:0007669"/>
    <property type="project" value="UniProtKB-EC"/>
</dbReference>
<evidence type="ECO:0000259" key="22">
    <source>
        <dbReference type="Pfam" id="PF00501"/>
    </source>
</evidence>
<dbReference type="PANTHER" id="PTHR43107:SF15">
    <property type="entry name" value="FATTY ACID TRANSPORT PROTEIN 3, ISOFORM A"/>
    <property type="match status" value="1"/>
</dbReference>
<keyword evidence="5" id="KW-0436">Ligase</keyword>
<evidence type="ECO:0000313" key="24">
    <source>
        <dbReference type="EMBL" id="KAK9504735.1"/>
    </source>
</evidence>
<reference evidence="24 25" key="1">
    <citation type="submission" date="2022-12" db="EMBL/GenBank/DDBJ databases">
        <title>Chromosome-level genome assembly of true bugs.</title>
        <authorList>
            <person name="Ma L."/>
            <person name="Li H."/>
        </authorList>
    </citation>
    <scope>NUCLEOTIDE SEQUENCE [LARGE SCALE GENOMIC DNA]</scope>
    <source>
        <strain evidence="24">Lab_2022b</strain>
    </source>
</reference>
<evidence type="ECO:0000256" key="13">
    <source>
        <dbReference type="ARBA" id="ARBA00023140"/>
    </source>
</evidence>
<keyword evidence="8" id="KW-0276">Fatty acid metabolism</keyword>
<dbReference type="FunFam" id="3.40.50.12780:FF:000019">
    <property type="entry name" value="Long-chain fatty acid transporter"/>
    <property type="match status" value="1"/>
</dbReference>
<proteinExistence type="inferred from homology"/>
<keyword evidence="4" id="KW-1003">Cell membrane</keyword>
<dbReference type="GO" id="GO:0005778">
    <property type="term" value="C:peroxisomal membrane"/>
    <property type="evidence" value="ECO:0007669"/>
    <property type="project" value="UniProtKB-SubCell"/>
</dbReference>
<dbReference type="InterPro" id="IPR025110">
    <property type="entry name" value="AMP-bd_C"/>
</dbReference>
<evidence type="ECO:0000256" key="9">
    <source>
        <dbReference type="ARBA" id="ARBA00022840"/>
    </source>
</evidence>
<evidence type="ECO:0000256" key="21">
    <source>
        <dbReference type="ARBA" id="ARBA00078285"/>
    </source>
</evidence>
<keyword evidence="3" id="KW-0813">Transport</keyword>
<evidence type="ECO:0000256" key="1">
    <source>
        <dbReference type="ARBA" id="ARBA00004651"/>
    </source>
</evidence>
<dbReference type="PANTHER" id="PTHR43107">
    <property type="entry name" value="LONG-CHAIN FATTY ACID TRANSPORT PROTEIN"/>
    <property type="match status" value="1"/>
</dbReference>
<comment type="subcellular location">
    <subcellularLocation>
        <location evidence="1">Cell membrane</location>
        <topology evidence="1">Multi-pass membrane protein</topology>
    </subcellularLocation>
    <subcellularLocation>
        <location evidence="17">Peroxisome membrane</location>
    </subcellularLocation>
</comment>
<accession>A0AAW1D8R9</accession>
<dbReference type="Proteomes" id="UP001461498">
    <property type="component" value="Unassembled WGS sequence"/>
</dbReference>
<dbReference type="Gene3D" id="3.30.300.30">
    <property type="match status" value="1"/>
</dbReference>
<keyword evidence="6" id="KW-0812">Transmembrane</keyword>
<dbReference type="GO" id="GO:0044539">
    <property type="term" value="P:long-chain fatty acid import into cell"/>
    <property type="evidence" value="ECO:0007669"/>
    <property type="project" value="TreeGrafter"/>
</dbReference>
<keyword evidence="8" id="KW-0443">Lipid metabolism</keyword>
<keyword evidence="11" id="KW-0445">Lipid transport</keyword>
<keyword evidence="7" id="KW-0547">Nucleotide-binding</keyword>
<evidence type="ECO:0000256" key="17">
    <source>
        <dbReference type="ARBA" id="ARBA00046271"/>
    </source>
</evidence>
<keyword evidence="9" id="KW-0067">ATP-binding</keyword>
<dbReference type="Pfam" id="PF00501">
    <property type="entry name" value="AMP-binding"/>
    <property type="match status" value="1"/>
</dbReference>
<evidence type="ECO:0000313" key="25">
    <source>
        <dbReference type="Proteomes" id="UP001461498"/>
    </source>
</evidence>
<evidence type="ECO:0000256" key="19">
    <source>
        <dbReference type="ARBA" id="ARBA00060276"/>
    </source>
</evidence>
<dbReference type="InterPro" id="IPR000873">
    <property type="entry name" value="AMP-dep_synth/lig_dom"/>
</dbReference>
<dbReference type="NCBIfam" id="NF006134">
    <property type="entry name" value="PRK08279.1"/>
    <property type="match status" value="1"/>
</dbReference>
<dbReference type="SUPFAM" id="SSF56801">
    <property type="entry name" value="Acetyl-CoA synthetase-like"/>
    <property type="match status" value="1"/>
</dbReference>
<feature type="domain" description="AMP-binding enzyme C-terminal" evidence="23">
    <location>
        <begin position="508"/>
        <end position="583"/>
    </location>
</feature>
<evidence type="ECO:0000256" key="12">
    <source>
        <dbReference type="ARBA" id="ARBA00023136"/>
    </source>
</evidence>
<evidence type="ECO:0000256" key="14">
    <source>
        <dbReference type="ARBA" id="ARBA00026121"/>
    </source>
</evidence>
<dbReference type="InterPro" id="IPR045851">
    <property type="entry name" value="AMP-bd_C_sf"/>
</dbReference>
<name>A0AAW1D8R9_9HEMI</name>
<dbReference type="EC" id="6.2.1.3" evidence="14"/>
<comment type="function">
    <text evidence="19">Acyl-CoA synthetase required for both the import of long chain fatty acids (LCFAs) (C14-C18) and the activation very long chain fatty acids (VLCFAs) (C20-C26) by esterification of the fatty acids into metabolically active CoA-thioesters for subsequent degradation or incorporation into phospholipids. The transport and fatty acyl-CoA synthetase activities are genetically separable and are thus independent activities. Esterifies VLCFAs in the peroxisome matrix. The VLCFAs are actively transported into peroxisomes by a PXA1-PXA2 heterodimeric transporter in the peroxisomal membrane.</text>
</comment>
<dbReference type="GO" id="GO:0005789">
    <property type="term" value="C:endoplasmic reticulum membrane"/>
    <property type="evidence" value="ECO:0007669"/>
    <property type="project" value="TreeGrafter"/>
</dbReference>
<dbReference type="GO" id="GO:0005886">
    <property type="term" value="C:plasma membrane"/>
    <property type="evidence" value="ECO:0007669"/>
    <property type="project" value="UniProtKB-SubCell"/>
</dbReference>
<evidence type="ECO:0000256" key="10">
    <source>
        <dbReference type="ARBA" id="ARBA00022989"/>
    </source>
</evidence>
<protein>
    <recommendedName>
        <fullName evidence="20">Very long-chain fatty acid transport protein</fullName>
        <ecNumber evidence="14">6.2.1.3</ecNumber>
    </recommendedName>
    <alternativeName>
        <fullName evidence="16">Long-chain-fatty-acid--CoA ligase</fullName>
    </alternativeName>
    <alternativeName>
        <fullName evidence="21">Very-long-chain acyl-CoA synthetase</fullName>
    </alternativeName>
</protein>
<feature type="domain" description="AMP-dependent synthetase/ligase" evidence="22">
    <location>
        <begin position="70"/>
        <end position="393"/>
    </location>
</feature>
<evidence type="ECO:0000256" key="2">
    <source>
        <dbReference type="ARBA" id="ARBA00006432"/>
    </source>
</evidence>
<dbReference type="GO" id="GO:0005324">
    <property type="term" value="F:long-chain fatty acid transmembrane transporter activity"/>
    <property type="evidence" value="ECO:0007669"/>
    <property type="project" value="TreeGrafter"/>
</dbReference>
<dbReference type="InterPro" id="IPR020845">
    <property type="entry name" value="AMP-binding_CS"/>
</dbReference>
<keyword evidence="25" id="KW-1185">Reference proteome</keyword>
<evidence type="ECO:0000256" key="15">
    <source>
        <dbReference type="ARBA" id="ARBA00036527"/>
    </source>
</evidence>
<evidence type="ECO:0000256" key="6">
    <source>
        <dbReference type="ARBA" id="ARBA00022692"/>
    </source>
</evidence>
<comment type="similarity">
    <text evidence="2">Belongs to the ATP-dependent AMP-binding enzyme family.</text>
</comment>
<evidence type="ECO:0000256" key="7">
    <source>
        <dbReference type="ARBA" id="ARBA00022741"/>
    </source>
</evidence>
<comment type="catalytic activity">
    <reaction evidence="15">
        <text>a very long-chain fatty acid + ATP + CoA = a very long-chain fatty acyl-CoA + AMP + diphosphate</text>
        <dbReference type="Rhea" id="RHEA:54536"/>
        <dbReference type="ChEBI" id="CHEBI:30616"/>
        <dbReference type="ChEBI" id="CHEBI:33019"/>
        <dbReference type="ChEBI" id="CHEBI:57287"/>
        <dbReference type="ChEBI" id="CHEBI:58950"/>
        <dbReference type="ChEBI" id="CHEBI:138261"/>
        <dbReference type="ChEBI" id="CHEBI:456215"/>
    </reaction>
    <physiologicalReaction direction="left-to-right" evidence="15">
        <dbReference type="Rhea" id="RHEA:54537"/>
    </physiologicalReaction>
</comment>
<sequence>MLSCAFLCFYCFPLLFLLAVYYLSKDKRYITVFNAIKTLPRDLHLTKGGIQVLSTIKYRQFRNHQVAHIFQQWVKKNPQKVAFRCTDKVLTFQEVENMTNQLARYFKEECNLKRGDCAAIYIPNSELHPCYWLALSKIGVISALINTNQVGKVLQHSFTTSQAKTIIYDTTFTPTLKNLSDFVQGFRLLHVGNGETLENSKYLWETVSTYSREPLTDELSKGSIDDKLFYIYTSGTTGLPKAAIITHLRALMMCTGVSGWAGITENDVVYDSLPLYHTAGCIIGCFQALLNGCTVVIRPKFSASNFWSDCIKYDCTVAQYIGEICRFLLLTPPSAKDRAHKVRIMTGNGLRPQIWENFVKRFNIKEICEFYGSTEGNTNLVNCWNKIGAVGYVPWFLSGLLSVDLIKVDEFTLEPIRDPETGLCIRCDVNEPGLCVGKIINKAESTHFAGYVDQEATKKKIIRDVFSKGDYAVNSGDLLVRDELGYYYFKDRTGDTFRWRGENVSTCEVEAVISNIVGLKDATVYGVEIPGIEGRAGMAAIMDEENKLDLTRLEQGVIKELSSFARPLFLRIINTIPMTGTYKMQKNVLQKEGYDPTKISDPLYFLQNGKHYVKLDEQLYKKIVNNELSL</sequence>
<evidence type="ECO:0000256" key="5">
    <source>
        <dbReference type="ARBA" id="ARBA00022598"/>
    </source>
</evidence>
<keyword evidence="13" id="KW-0576">Peroxisome</keyword>
<keyword evidence="10" id="KW-1133">Transmembrane helix</keyword>
<dbReference type="GO" id="GO:0005524">
    <property type="term" value="F:ATP binding"/>
    <property type="evidence" value="ECO:0007669"/>
    <property type="project" value="UniProtKB-KW"/>
</dbReference>